<feature type="active site" evidence="1">
    <location>
        <position position="22"/>
    </location>
</feature>
<dbReference type="AlphaFoldDB" id="A0A5J4NTM4"/>
<keyword evidence="3" id="KW-1185">Reference proteome</keyword>
<dbReference type="PANTHER" id="PTHR15750">
    <property type="entry name" value="VASOHIBIN-1-LIKE ISOFORM X2"/>
    <property type="match status" value="1"/>
</dbReference>
<organism evidence="2 3">
    <name type="scientific">Paragonimus westermani</name>
    <dbReference type="NCBI Taxonomy" id="34504"/>
    <lineage>
        <taxon>Eukaryota</taxon>
        <taxon>Metazoa</taxon>
        <taxon>Spiralia</taxon>
        <taxon>Lophotrochozoa</taxon>
        <taxon>Platyhelminthes</taxon>
        <taxon>Trematoda</taxon>
        <taxon>Digenea</taxon>
        <taxon>Plagiorchiida</taxon>
        <taxon>Troglotremata</taxon>
        <taxon>Troglotrematidae</taxon>
        <taxon>Paragonimus</taxon>
    </lineage>
</organism>
<evidence type="ECO:0000313" key="3">
    <source>
        <dbReference type="Proteomes" id="UP000324629"/>
    </source>
</evidence>
<feature type="active site" evidence="1">
    <location>
        <position position="57"/>
    </location>
</feature>
<dbReference type="EMBL" id="QNGE01000872">
    <property type="protein sequence ID" value="KAA3679025.1"/>
    <property type="molecule type" value="Genomic_DNA"/>
</dbReference>
<protein>
    <recommendedName>
        <fullName evidence="4">Vasohibin</fullName>
    </recommendedName>
</protein>
<gene>
    <name evidence="2" type="ORF">DEA37_0013059</name>
</gene>
<proteinExistence type="predicted"/>
<comment type="caution">
    <text evidence="2">The sequence shown here is derived from an EMBL/GenBank/DDBJ whole genome shotgun (WGS) entry which is preliminary data.</text>
</comment>
<dbReference type="PANTHER" id="PTHR15750:SF2">
    <property type="entry name" value="VASOHIBIN"/>
    <property type="match status" value="1"/>
</dbReference>
<dbReference type="GO" id="GO:0005737">
    <property type="term" value="C:cytoplasm"/>
    <property type="evidence" value="ECO:0007669"/>
    <property type="project" value="InterPro"/>
</dbReference>
<evidence type="ECO:0000256" key="1">
    <source>
        <dbReference type="PIRSR" id="PIRSR628131-1"/>
    </source>
</evidence>
<dbReference type="Proteomes" id="UP000324629">
    <property type="component" value="Unassembled WGS sequence"/>
</dbReference>
<evidence type="ECO:0000313" key="2">
    <source>
        <dbReference type="EMBL" id="KAA3679025.1"/>
    </source>
</evidence>
<dbReference type="Pfam" id="PF14822">
    <property type="entry name" value="Vasohibin"/>
    <property type="match status" value="1"/>
</dbReference>
<feature type="active site" evidence="1">
    <location>
        <position position="74"/>
    </location>
</feature>
<sequence length="167" mass="18967">MIVFRLRESAKLIIEACLPIKCLEATVLAIFLTQDQKEFKRFTISFSSEFDGQTFRHVVLGVYANGKYGALGLSRRPDLMYKPLEFPTLATLIHSYAVAYVGHYHRLVKVKLGLPIPHQPHLFETLPWKASLVCSLNYLIVFRALLLRATFSGVLLRSNVCLINTRA</sequence>
<evidence type="ECO:0008006" key="4">
    <source>
        <dbReference type="Google" id="ProtNLM"/>
    </source>
</evidence>
<name>A0A5J4NTM4_9TREM</name>
<reference evidence="2 3" key="1">
    <citation type="journal article" date="2019" name="Gigascience">
        <title>Whole-genome sequence of the oriental lung fluke Paragonimus westermani.</title>
        <authorList>
            <person name="Oey H."/>
            <person name="Zakrzewski M."/>
            <person name="Narain K."/>
            <person name="Devi K.R."/>
            <person name="Agatsuma T."/>
            <person name="Nawaratna S."/>
            <person name="Gobert G.N."/>
            <person name="Jones M.K."/>
            <person name="Ragan M.A."/>
            <person name="McManus D.P."/>
            <person name="Krause L."/>
        </authorList>
    </citation>
    <scope>NUCLEOTIDE SEQUENCE [LARGE SCALE GENOMIC DNA]</scope>
    <source>
        <strain evidence="2 3">IND2009</strain>
    </source>
</reference>
<dbReference type="InterPro" id="IPR028131">
    <property type="entry name" value="VASH1"/>
</dbReference>
<accession>A0A5J4NTM4</accession>